<feature type="transmembrane region" description="Helical" evidence="1">
    <location>
        <begin position="7"/>
        <end position="24"/>
    </location>
</feature>
<name>A0A8J3AM84_9BACI</name>
<dbReference type="AlphaFoldDB" id="A0A8J3AM84"/>
<evidence type="ECO:0000313" key="2">
    <source>
        <dbReference type="EMBL" id="GGI12933.1"/>
    </source>
</evidence>
<dbReference type="RefSeq" id="WP_087997942.1">
    <property type="nucleotide sequence ID" value="NZ_BMHB01000001.1"/>
</dbReference>
<reference evidence="3" key="1">
    <citation type="journal article" date="2019" name="Int. J. Syst. Evol. Microbiol.">
        <title>The Global Catalogue of Microorganisms (GCM) 10K type strain sequencing project: providing services to taxonomists for standard genome sequencing and annotation.</title>
        <authorList>
            <consortium name="The Broad Institute Genomics Platform"/>
            <consortium name="The Broad Institute Genome Sequencing Center for Infectious Disease"/>
            <person name="Wu L."/>
            <person name="Ma J."/>
        </authorList>
    </citation>
    <scope>NUCLEOTIDE SEQUENCE [LARGE SCALE GENOMIC DNA]</scope>
    <source>
        <strain evidence="3">CGMCC 1.14993</strain>
    </source>
</reference>
<evidence type="ECO:0000256" key="1">
    <source>
        <dbReference type="SAM" id="Phobius"/>
    </source>
</evidence>
<proteinExistence type="predicted"/>
<accession>A0A8J3AM84</accession>
<sequence length="84" mass="9805">MKKWENVAQGIAIVIVLTLISFYFEKIGISFWLKYISIIIIIPLVMYIVSKIKFLQKTVSKKRGWLTFTVASLFIIFLSDFILN</sequence>
<feature type="transmembrane region" description="Helical" evidence="1">
    <location>
        <begin position="64"/>
        <end position="83"/>
    </location>
</feature>
<dbReference type="EMBL" id="BMHB01000001">
    <property type="protein sequence ID" value="GGI12933.1"/>
    <property type="molecule type" value="Genomic_DNA"/>
</dbReference>
<comment type="caution">
    <text evidence="2">The sequence shown here is derived from an EMBL/GenBank/DDBJ whole genome shotgun (WGS) entry which is preliminary data.</text>
</comment>
<dbReference type="OrthoDB" id="2917187at2"/>
<keyword evidence="1" id="KW-0472">Membrane</keyword>
<keyword evidence="3" id="KW-1185">Reference proteome</keyword>
<protein>
    <submittedName>
        <fullName evidence="2">Uncharacterized protein</fullName>
    </submittedName>
</protein>
<keyword evidence="1" id="KW-0812">Transmembrane</keyword>
<evidence type="ECO:0000313" key="3">
    <source>
        <dbReference type="Proteomes" id="UP000626244"/>
    </source>
</evidence>
<keyword evidence="1" id="KW-1133">Transmembrane helix</keyword>
<organism evidence="2 3">
    <name type="scientific">Gottfriedia solisilvae</name>
    <dbReference type="NCBI Taxonomy" id="1516104"/>
    <lineage>
        <taxon>Bacteria</taxon>
        <taxon>Bacillati</taxon>
        <taxon>Bacillota</taxon>
        <taxon>Bacilli</taxon>
        <taxon>Bacillales</taxon>
        <taxon>Bacillaceae</taxon>
        <taxon>Gottfriedia</taxon>
    </lineage>
</organism>
<dbReference type="Proteomes" id="UP000626244">
    <property type="component" value="Unassembled WGS sequence"/>
</dbReference>
<feature type="transmembrane region" description="Helical" evidence="1">
    <location>
        <begin position="30"/>
        <end position="52"/>
    </location>
</feature>
<gene>
    <name evidence="2" type="ORF">GCM10007380_15390</name>
</gene>